<dbReference type="CDD" id="cd05403">
    <property type="entry name" value="NT_KNTase_like"/>
    <property type="match status" value="1"/>
</dbReference>
<protein>
    <recommendedName>
        <fullName evidence="4">Aminoglycoside (3'') (9) adenylyltransferase</fullName>
        <ecNumber evidence="3">2.7.7.47</ecNumber>
    </recommendedName>
</protein>
<evidence type="ECO:0000256" key="1">
    <source>
        <dbReference type="ARBA" id="ARBA00022679"/>
    </source>
</evidence>
<evidence type="ECO:0000256" key="2">
    <source>
        <dbReference type="ARBA" id="ARBA00023251"/>
    </source>
</evidence>
<dbReference type="PIRSF" id="PIRSF000819">
    <property type="entry name" value="Streptomycin_3-adenylyltransf"/>
    <property type="match status" value="1"/>
</dbReference>
<feature type="domain" description="Adenylyltransferase AadA C-terminal" evidence="7">
    <location>
        <begin position="154"/>
        <end position="253"/>
    </location>
</feature>
<dbReference type="NCBIfam" id="NF010309">
    <property type="entry name" value="PRK13746.1"/>
    <property type="match status" value="1"/>
</dbReference>
<evidence type="ECO:0000256" key="5">
    <source>
        <dbReference type="ARBA" id="ARBA00047831"/>
    </source>
</evidence>
<dbReference type="AlphaFoldDB" id="A0A419AAM1"/>
<keyword evidence="9" id="KW-1185">Reference proteome</keyword>
<evidence type="ECO:0000313" key="8">
    <source>
        <dbReference type="EMBL" id="RJL20120.1"/>
    </source>
</evidence>
<dbReference type="InterPro" id="IPR025184">
    <property type="entry name" value="AadA_C"/>
</dbReference>
<dbReference type="Proteomes" id="UP000283587">
    <property type="component" value="Unassembled WGS sequence"/>
</dbReference>
<name>A0A419AAM1_9RHOB</name>
<comment type="caution">
    <text evidence="8">The sequence shown here is derived from an EMBL/GenBank/DDBJ whole genome shotgun (WGS) entry which is preliminary data.</text>
</comment>
<keyword evidence="1" id="KW-0808">Transferase</keyword>
<dbReference type="GO" id="GO:0046677">
    <property type="term" value="P:response to antibiotic"/>
    <property type="evidence" value="ECO:0007669"/>
    <property type="project" value="UniProtKB-KW"/>
</dbReference>
<dbReference type="InterPro" id="IPR024172">
    <property type="entry name" value="AadA/Aad9"/>
</dbReference>
<proteinExistence type="predicted"/>
<dbReference type="GO" id="GO:0070566">
    <property type="term" value="F:adenylyltransferase activity"/>
    <property type="evidence" value="ECO:0007669"/>
    <property type="project" value="InterPro"/>
</dbReference>
<dbReference type="EMBL" id="QZEW01000012">
    <property type="protein sequence ID" value="RJL20120.1"/>
    <property type="molecule type" value="Genomic_DNA"/>
</dbReference>
<evidence type="ECO:0000313" key="9">
    <source>
        <dbReference type="Proteomes" id="UP000283587"/>
    </source>
</evidence>
<comment type="catalytic activity">
    <reaction evidence="6">
        <text>streptomycin + ATP = 3''-O-adenylylstreptomycin + diphosphate</text>
        <dbReference type="Rhea" id="RHEA:20245"/>
        <dbReference type="ChEBI" id="CHEBI:30616"/>
        <dbReference type="ChEBI" id="CHEBI:33019"/>
        <dbReference type="ChEBI" id="CHEBI:58007"/>
        <dbReference type="ChEBI" id="CHEBI:58605"/>
        <dbReference type="EC" id="2.7.7.47"/>
    </reaction>
</comment>
<evidence type="ECO:0000256" key="4">
    <source>
        <dbReference type="ARBA" id="ARBA00035252"/>
    </source>
</evidence>
<dbReference type="EC" id="2.7.7.47" evidence="3"/>
<accession>A0A419AAM1</accession>
<reference evidence="9" key="1">
    <citation type="submission" date="2018-09" db="EMBL/GenBank/DDBJ databases">
        <title>Paracoccus onubensis nov. sp. a moderate halophilic bacterium isolated from Gruta de las Maravillas (Aracena, Spain).</title>
        <authorList>
            <person name="Jurado V."/>
            <person name="Gutierrez-Patricio S."/>
            <person name="Gonzalez-Pimentel J.L."/>
            <person name="Miller A.Z."/>
            <person name="Laiz L."/>
            <person name="Saiz-Jimenez C."/>
        </authorList>
    </citation>
    <scope>NUCLEOTIDE SEQUENCE [LARGE SCALE GENOMIC DNA]</scope>
    <source>
        <strain evidence="9">DSM 26381</strain>
    </source>
</reference>
<evidence type="ECO:0000256" key="3">
    <source>
        <dbReference type="ARBA" id="ARBA00035126"/>
    </source>
</evidence>
<keyword evidence="2" id="KW-0046">Antibiotic resistance</keyword>
<dbReference type="Pfam" id="PF13427">
    <property type="entry name" value="AadA_C"/>
    <property type="match status" value="1"/>
</dbReference>
<sequence>MDERNRQQDIPAEARAGLALAAQVFGPALLAFHLHGSAVAGGLRPQSDVDLLAVIDRPMSDAMRRDLLAGLLRISARHPAAPGGPRCIELMVFQRADLAAPWPARAEFLYGEWLREGFEAGAVPEPVRDPELVLVLAQARQQARPLIGPAAPDLLPRIPAEQIRRAMREGLPALLENLQGDERNVLLTLVRMWHTAATGAFIAKDAAAEWAMPRLPAPIAALLGRARDAYLGLAPDDWRDRQAEARQAAEHLHRQVAALL</sequence>
<evidence type="ECO:0000256" key="6">
    <source>
        <dbReference type="ARBA" id="ARBA00048566"/>
    </source>
</evidence>
<organism evidence="8 9">
    <name type="scientific">Paracoccus siganidrum</name>
    <dbReference type="NCBI Taxonomy" id="1276757"/>
    <lineage>
        <taxon>Bacteria</taxon>
        <taxon>Pseudomonadati</taxon>
        <taxon>Pseudomonadota</taxon>
        <taxon>Alphaproteobacteria</taxon>
        <taxon>Rhodobacterales</taxon>
        <taxon>Paracoccaceae</taxon>
        <taxon>Paracoccus</taxon>
    </lineage>
</organism>
<gene>
    <name evidence="8" type="ORF">D3P05_03910</name>
</gene>
<dbReference type="OrthoDB" id="7058480at2"/>
<dbReference type="GO" id="GO:0009012">
    <property type="term" value="F:aminoglycoside 3''-adenylyltransferase activity"/>
    <property type="evidence" value="ECO:0007669"/>
    <property type="project" value="UniProtKB-EC"/>
</dbReference>
<dbReference type="RefSeq" id="WP_119896874.1">
    <property type="nucleotide sequence ID" value="NZ_QNRC01000015.1"/>
</dbReference>
<evidence type="ECO:0000259" key="7">
    <source>
        <dbReference type="Pfam" id="PF13427"/>
    </source>
</evidence>
<dbReference type="InterPro" id="IPR043519">
    <property type="entry name" value="NT_sf"/>
</dbReference>
<comment type="catalytic activity">
    <reaction evidence="5">
        <text>spectinomycin + ATP = 9-O-adenylylspectinomycin + diphosphate</text>
        <dbReference type="Rhea" id="RHEA:63228"/>
        <dbReference type="ChEBI" id="CHEBI:30616"/>
        <dbReference type="ChEBI" id="CHEBI:33019"/>
        <dbReference type="ChEBI" id="CHEBI:146260"/>
        <dbReference type="ChEBI" id="CHEBI:146261"/>
    </reaction>
</comment>
<dbReference type="SUPFAM" id="SSF81301">
    <property type="entry name" value="Nucleotidyltransferase"/>
    <property type="match status" value="1"/>
</dbReference>